<organism evidence="5 6">
    <name type="scientific">Thalassospira profundimaris</name>
    <dbReference type="NCBI Taxonomy" id="502049"/>
    <lineage>
        <taxon>Bacteria</taxon>
        <taxon>Pseudomonadati</taxon>
        <taxon>Pseudomonadota</taxon>
        <taxon>Alphaproteobacteria</taxon>
        <taxon>Rhodospirillales</taxon>
        <taxon>Thalassospiraceae</taxon>
        <taxon>Thalassospira</taxon>
    </lineage>
</organism>
<sequence length="222" mass="24886">MNTDEALHQILPHAEDKNHLVPAGDILETAHGSLNHVWLLTDGLVIQGFYNSNGAREICRVYRTGDIIGLEAVEPVENATLPGNPPLTTETITNSRFTRIPLHRLRQEQAVNLAVARSISHLLCREVVASHYWKINIGTGTAIRRICRFLLWASPRDHCIVPPREKLGSIVSVTTETASRIIASLRRQGCLTPDETSRGIEMRMNRQELLHHAGEFWDNRAA</sequence>
<protein>
    <recommendedName>
        <fullName evidence="4">HTH crp-type domain-containing protein</fullName>
    </recommendedName>
</protein>
<feature type="domain" description="HTH crp-type" evidence="4">
    <location>
        <begin position="145"/>
        <end position="201"/>
    </location>
</feature>
<dbReference type="OrthoDB" id="6155297at2"/>
<evidence type="ECO:0000256" key="2">
    <source>
        <dbReference type="ARBA" id="ARBA00023125"/>
    </source>
</evidence>
<dbReference type="Proteomes" id="UP000252517">
    <property type="component" value="Unassembled WGS sequence"/>
</dbReference>
<reference evidence="5 6" key="1">
    <citation type="submission" date="2014-07" db="EMBL/GenBank/DDBJ databases">
        <title>Draft genome sequence of Thalassospira profundimaris S25-3-2.</title>
        <authorList>
            <person name="Lai Q."/>
            <person name="Shao Z."/>
        </authorList>
    </citation>
    <scope>NUCLEOTIDE SEQUENCE [LARGE SCALE GENOMIC DNA]</scope>
    <source>
        <strain evidence="5 6">S25-3-2</strain>
    </source>
</reference>
<evidence type="ECO:0000256" key="1">
    <source>
        <dbReference type="ARBA" id="ARBA00023015"/>
    </source>
</evidence>
<keyword evidence="1" id="KW-0805">Transcription regulation</keyword>
<dbReference type="InterPro" id="IPR014710">
    <property type="entry name" value="RmlC-like_jellyroll"/>
</dbReference>
<evidence type="ECO:0000313" key="5">
    <source>
        <dbReference type="EMBL" id="RCK48354.1"/>
    </source>
</evidence>
<evidence type="ECO:0000313" key="6">
    <source>
        <dbReference type="Proteomes" id="UP000252517"/>
    </source>
</evidence>
<dbReference type="EMBL" id="JPWH01000011">
    <property type="protein sequence ID" value="RCK48354.1"/>
    <property type="molecule type" value="Genomic_DNA"/>
</dbReference>
<dbReference type="InterPro" id="IPR012318">
    <property type="entry name" value="HTH_CRP"/>
</dbReference>
<dbReference type="Pfam" id="PF13545">
    <property type="entry name" value="HTH_Crp_2"/>
    <property type="match status" value="1"/>
</dbReference>
<dbReference type="Gene3D" id="2.60.120.10">
    <property type="entry name" value="Jelly Rolls"/>
    <property type="match status" value="1"/>
</dbReference>
<keyword evidence="2" id="KW-0238">DNA-binding</keyword>
<dbReference type="InterPro" id="IPR018490">
    <property type="entry name" value="cNMP-bd_dom_sf"/>
</dbReference>
<comment type="caution">
    <text evidence="5">The sequence shown here is derived from an EMBL/GenBank/DDBJ whole genome shotgun (WGS) entry which is preliminary data.</text>
</comment>
<dbReference type="SUPFAM" id="SSF51206">
    <property type="entry name" value="cAMP-binding domain-like"/>
    <property type="match status" value="1"/>
</dbReference>
<dbReference type="SUPFAM" id="SSF46785">
    <property type="entry name" value="Winged helix' DNA-binding domain"/>
    <property type="match status" value="1"/>
</dbReference>
<evidence type="ECO:0000259" key="4">
    <source>
        <dbReference type="Pfam" id="PF13545"/>
    </source>
</evidence>
<dbReference type="AlphaFoldDB" id="A0A367X3W1"/>
<evidence type="ECO:0000256" key="3">
    <source>
        <dbReference type="ARBA" id="ARBA00023163"/>
    </source>
</evidence>
<dbReference type="InterPro" id="IPR036390">
    <property type="entry name" value="WH_DNA-bd_sf"/>
</dbReference>
<accession>A0A367X3W1</accession>
<dbReference type="RefSeq" id="WP_114089091.1">
    <property type="nucleotide sequence ID" value="NZ_JPWH01000011.1"/>
</dbReference>
<keyword evidence="3" id="KW-0804">Transcription</keyword>
<dbReference type="GO" id="GO:0003677">
    <property type="term" value="F:DNA binding"/>
    <property type="evidence" value="ECO:0007669"/>
    <property type="project" value="UniProtKB-KW"/>
</dbReference>
<proteinExistence type="predicted"/>
<gene>
    <name evidence="5" type="ORF">TH25_14980</name>
</gene>
<dbReference type="GO" id="GO:0006355">
    <property type="term" value="P:regulation of DNA-templated transcription"/>
    <property type="evidence" value="ECO:0007669"/>
    <property type="project" value="InterPro"/>
</dbReference>
<name>A0A367X3W1_9PROT</name>